<dbReference type="Proteomes" id="UP000027238">
    <property type="component" value="Unassembled WGS sequence"/>
</dbReference>
<organism evidence="2 3">
    <name type="scientific">Colletotrichum sublineola</name>
    <name type="common">Sorghum anthracnose fungus</name>
    <dbReference type="NCBI Taxonomy" id="1173701"/>
    <lineage>
        <taxon>Eukaryota</taxon>
        <taxon>Fungi</taxon>
        <taxon>Dikarya</taxon>
        <taxon>Ascomycota</taxon>
        <taxon>Pezizomycotina</taxon>
        <taxon>Sordariomycetes</taxon>
        <taxon>Hypocreomycetidae</taxon>
        <taxon>Glomerellales</taxon>
        <taxon>Glomerellaceae</taxon>
        <taxon>Colletotrichum</taxon>
        <taxon>Colletotrichum graminicola species complex</taxon>
    </lineage>
</organism>
<feature type="chain" id="PRO_5001634641" evidence="1">
    <location>
        <begin position="18"/>
        <end position="107"/>
    </location>
</feature>
<evidence type="ECO:0000256" key="1">
    <source>
        <dbReference type="SAM" id="SignalP"/>
    </source>
</evidence>
<name>A0A066Y2Q3_COLSU</name>
<proteinExistence type="predicted"/>
<sequence>MKTLFIIQALAVGLVIGDDCHFTYTRCRCTMADGSINNDITGKTALKMSITGFNGVYPTIKDKNGTEWIADYLINGNDFLLNNCDVSKECTKEGATGADAECNKKIF</sequence>
<dbReference type="EMBL" id="JMSE01000001">
    <property type="protein sequence ID" value="KDN72341.1"/>
    <property type="molecule type" value="Genomic_DNA"/>
</dbReference>
<evidence type="ECO:0000313" key="3">
    <source>
        <dbReference type="Proteomes" id="UP000027238"/>
    </source>
</evidence>
<reference evidence="3" key="1">
    <citation type="journal article" date="2014" name="Genome Announc.">
        <title>Draft genome sequence of Colletotrichum sublineola, a destructive pathogen of cultivated sorghum.</title>
        <authorList>
            <person name="Baroncelli R."/>
            <person name="Sanz-Martin J.M."/>
            <person name="Rech G.E."/>
            <person name="Sukno S.A."/>
            <person name="Thon M.R."/>
        </authorList>
    </citation>
    <scope>NUCLEOTIDE SEQUENCE [LARGE SCALE GENOMIC DNA]</scope>
    <source>
        <strain evidence="3">TX430BB</strain>
    </source>
</reference>
<keyword evidence="1" id="KW-0732">Signal</keyword>
<comment type="caution">
    <text evidence="2">The sequence shown here is derived from an EMBL/GenBank/DDBJ whole genome shotgun (WGS) entry which is preliminary data.</text>
</comment>
<protein>
    <submittedName>
        <fullName evidence="2">Uncharacterized protein</fullName>
    </submittedName>
</protein>
<dbReference type="AlphaFoldDB" id="A0A066Y2Q3"/>
<evidence type="ECO:0000313" key="2">
    <source>
        <dbReference type="EMBL" id="KDN72341.1"/>
    </source>
</evidence>
<keyword evidence="3" id="KW-1185">Reference proteome</keyword>
<accession>A0A066Y2Q3</accession>
<feature type="signal peptide" evidence="1">
    <location>
        <begin position="1"/>
        <end position="17"/>
    </location>
</feature>
<dbReference type="HOGENOM" id="CLU_152062_0_0_1"/>
<dbReference type="OrthoDB" id="4805977at2759"/>
<gene>
    <name evidence="2" type="ORF">CSUB01_00024</name>
</gene>